<dbReference type="EC" id="2.4.1.256" evidence="4"/>
<evidence type="ECO:0000256" key="5">
    <source>
        <dbReference type="ARBA" id="ARBA00018512"/>
    </source>
</evidence>
<evidence type="ECO:0000256" key="13">
    <source>
        <dbReference type="ARBA" id="ARBA00048064"/>
    </source>
</evidence>
<feature type="transmembrane region" description="Helical" evidence="14">
    <location>
        <begin position="113"/>
        <end position="131"/>
    </location>
</feature>
<keyword evidence="9" id="KW-0256">Endoplasmic reticulum</keyword>
<dbReference type="GO" id="GO:0005789">
    <property type="term" value="C:endoplasmic reticulum membrane"/>
    <property type="evidence" value="ECO:0007669"/>
    <property type="project" value="UniProtKB-SubCell"/>
</dbReference>
<evidence type="ECO:0000256" key="10">
    <source>
        <dbReference type="ARBA" id="ARBA00022989"/>
    </source>
</evidence>
<keyword evidence="10 14" id="KW-1133">Transmembrane helix</keyword>
<accession>A0A0B1S1H4</accession>
<proteinExistence type="inferred from homology"/>
<dbReference type="PANTHER" id="PTHR12989">
    <property type="entry name" value="ALPHA-1,2-GLUCOSYLTRANSFERASE ALG10"/>
    <property type="match status" value="1"/>
</dbReference>
<comment type="subcellular location">
    <subcellularLocation>
        <location evidence="1">Endoplasmic reticulum membrane</location>
        <topology evidence="1">Multi-pass membrane protein</topology>
    </subcellularLocation>
</comment>
<protein>
    <recommendedName>
        <fullName evidence="5">Dol-P-Glc:Glc(2)Man(9)GlcNAc(2)-PP-Dol alpha-1,2-glucosyltransferase</fullName>
        <ecNumber evidence="4">2.4.1.256</ecNumber>
    </recommendedName>
</protein>
<comment type="function">
    <text evidence="12">Dol-P-Glc:Glc(2)Man(9)GlcNAc(2)-PP-Dol alpha-1,2-glucosyltransferase that operates in the biosynthetic pathway of dolichol-linked oligosaccharides, the glycan precursors employed in protein asparagine (N)-glycosylation. The assembly of dolichol-linked oligosaccharides begins on the cytosolic side of the endoplasmic reticulum membrane and finishes in its lumen. The sequential addition of sugars to dolichol pyrophosphate produces dolichol-linked oligosaccharides containing fourteen sugars, including two GlcNAcs, nine mannoses and three glucoses. Once assembled, the oligosaccharide is transferred from the lipid to nascent proteins by oligosaccharyltransferases. In the lumen of the endoplasmic reticulum, adds the third and last glucose residue from dolichyl phosphate glucose (Dol-P-Glc) onto the lipid-linked oligosaccharide intermediate Glc(2)Man(9)GlcNAc(2)-PP-Dol to produce Glc(3)Man(9)GlcNAc(2)-PP-Dol.</text>
</comment>
<evidence type="ECO:0000256" key="4">
    <source>
        <dbReference type="ARBA" id="ARBA00011967"/>
    </source>
</evidence>
<evidence type="ECO:0000256" key="14">
    <source>
        <dbReference type="SAM" id="Phobius"/>
    </source>
</evidence>
<evidence type="ECO:0000256" key="2">
    <source>
        <dbReference type="ARBA" id="ARBA00004922"/>
    </source>
</evidence>
<dbReference type="OrthoDB" id="5842998at2759"/>
<evidence type="ECO:0000313" key="16">
    <source>
        <dbReference type="Proteomes" id="UP000053660"/>
    </source>
</evidence>
<dbReference type="Proteomes" id="UP000053660">
    <property type="component" value="Unassembled WGS sequence"/>
</dbReference>
<keyword evidence="8 14" id="KW-0812">Transmembrane</keyword>
<dbReference type="GO" id="GO:0006488">
    <property type="term" value="P:dolichol-linked oligosaccharide biosynthetic process"/>
    <property type="evidence" value="ECO:0007669"/>
    <property type="project" value="InterPro"/>
</dbReference>
<sequence>MAASERSKPTSLPLNYYQDWLFGTALGFCHALLVHLVYRYVPEPYMDEIFHIRQTRNYCNGNWTWDPMITTPPALYFLGMPFCGFERYTNSLLLVLTFAGFCRFRRLFTADSVHTSALVAILLPVGLNFYFI</sequence>
<evidence type="ECO:0000256" key="12">
    <source>
        <dbReference type="ARBA" id="ARBA00044727"/>
    </source>
</evidence>
<gene>
    <name evidence="15" type="ORF">OESDEN_23028</name>
</gene>
<keyword evidence="6" id="KW-0328">Glycosyltransferase</keyword>
<reference evidence="15 16" key="1">
    <citation type="submission" date="2014-03" db="EMBL/GenBank/DDBJ databases">
        <title>Draft genome of the hookworm Oesophagostomum dentatum.</title>
        <authorList>
            <person name="Mitreva M."/>
        </authorList>
    </citation>
    <scope>NUCLEOTIDE SEQUENCE [LARGE SCALE GENOMIC DNA]</scope>
    <source>
        <strain evidence="15 16">OD-Hann</strain>
    </source>
</reference>
<name>A0A0B1S1H4_OESDE</name>
<dbReference type="Pfam" id="PF04922">
    <property type="entry name" value="DIE2_ALG10"/>
    <property type="match status" value="1"/>
</dbReference>
<keyword evidence="7" id="KW-0808">Transferase</keyword>
<evidence type="ECO:0000256" key="3">
    <source>
        <dbReference type="ARBA" id="ARBA00010600"/>
    </source>
</evidence>
<feature type="transmembrane region" description="Helical" evidence="14">
    <location>
        <begin position="20"/>
        <end position="41"/>
    </location>
</feature>
<dbReference type="PANTHER" id="PTHR12989:SF10">
    <property type="entry name" value="DOL-P-GLC:GLC(2)MAN(9)GLCNAC(2)-PP-DOL ALPHA-1,2-GLUCOSYLTRANSFERASE-RELATED"/>
    <property type="match status" value="1"/>
</dbReference>
<evidence type="ECO:0000256" key="6">
    <source>
        <dbReference type="ARBA" id="ARBA00022676"/>
    </source>
</evidence>
<evidence type="ECO:0000256" key="9">
    <source>
        <dbReference type="ARBA" id="ARBA00022824"/>
    </source>
</evidence>
<dbReference type="InterPro" id="IPR016900">
    <property type="entry name" value="Alg10"/>
</dbReference>
<comment type="pathway">
    <text evidence="2">Protein modification; protein glycosylation.</text>
</comment>
<evidence type="ECO:0000256" key="1">
    <source>
        <dbReference type="ARBA" id="ARBA00004477"/>
    </source>
</evidence>
<evidence type="ECO:0000256" key="7">
    <source>
        <dbReference type="ARBA" id="ARBA00022679"/>
    </source>
</evidence>
<dbReference type="GO" id="GO:0106073">
    <property type="term" value="F:dolichyl pyrophosphate Glc2Man9GlcNAc2 alpha-1,2-glucosyltransferase activity"/>
    <property type="evidence" value="ECO:0007669"/>
    <property type="project" value="UniProtKB-EC"/>
</dbReference>
<evidence type="ECO:0000313" key="15">
    <source>
        <dbReference type="EMBL" id="KHJ77352.1"/>
    </source>
</evidence>
<comment type="similarity">
    <text evidence="3">Belongs to the ALG10 glucosyltransferase family.</text>
</comment>
<organism evidence="15 16">
    <name type="scientific">Oesophagostomum dentatum</name>
    <name type="common">Nodular worm</name>
    <dbReference type="NCBI Taxonomy" id="61180"/>
    <lineage>
        <taxon>Eukaryota</taxon>
        <taxon>Metazoa</taxon>
        <taxon>Ecdysozoa</taxon>
        <taxon>Nematoda</taxon>
        <taxon>Chromadorea</taxon>
        <taxon>Rhabditida</taxon>
        <taxon>Rhabditina</taxon>
        <taxon>Rhabditomorpha</taxon>
        <taxon>Strongyloidea</taxon>
        <taxon>Strongylidae</taxon>
        <taxon>Oesophagostomum</taxon>
    </lineage>
</organism>
<keyword evidence="11 14" id="KW-0472">Membrane</keyword>
<keyword evidence="16" id="KW-1185">Reference proteome</keyword>
<dbReference type="AlphaFoldDB" id="A0A0B1S1H4"/>
<dbReference type="EMBL" id="KN610848">
    <property type="protein sequence ID" value="KHJ77352.1"/>
    <property type="molecule type" value="Genomic_DNA"/>
</dbReference>
<comment type="catalytic activity">
    <reaction evidence="13">
        <text>an alpha-D-Glc-(1-&gt;3)-alpha-D-Glc-(1-&gt;3)-alpha-D-Man-(1-&gt;2)-alpha-D-Man-(1-&gt;2)-alpha-D-Man-(1-&gt;3)-[alpha-D-Man-(1-&gt;2)-alpha-D-Man-(1-&gt;3)-[alpha-D-Man-(1-&gt;2)-alpha-D-Man-(1-&gt;6)]-alpha-D-Man-(1-&gt;6)]-beta-D-Man-(1-&gt;4)-beta-D-GlcNAc-(1-&gt;4)-alpha-D-GlcNAc-diphospho-di-trans,poly-cis-dolichol + a di-trans,poly-cis-dolichyl beta-D-glucosyl phosphate = a alpha-D-Glc-(1-&gt;2)-alpha-D-Glc-(1-&gt;3)-alpha-D-Glc-(1-&gt;3)-alpha-D-Man-(1-&gt;2)-alpha-D-Man-(1-&gt;2)-alpha-D-Man-(1-&gt;3)-[alpha-D-Man-(1-&gt;2)-alpha-D-Man-(1-&gt;3)-[alpha-D-Man-(1-&gt;2)-alpha-D-Man-(1-&gt;6)]-alpha-D-Man-(1-&gt;6)]-beta-D-Man-(1-&gt;4)-beta-D-GlcNAc-(1-&gt;4)-alpha-D-GlcNAc-diphospho-di-trans,poly-cis-dolichol + a di-trans,poly-cis-dolichyl phosphate + H(+)</text>
        <dbReference type="Rhea" id="RHEA:29543"/>
        <dbReference type="Rhea" id="RHEA-COMP:19498"/>
        <dbReference type="Rhea" id="RHEA-COMP:19502"/>
        <dbReference type="Rhea" id="RHEA-COMP:19512"/>
        <dbReference type="Rhea" id="RHEA-COMP:19522"/>
        <dbReference type="ChEBI" id="CHEBI:15378"/>
        <dbReference type="ChEBI" id="CHEBI:57525"/>
        <dbReference type="ChEBI" id="CHEBI:57683"/>
        <dbReference type="ChEBI" id="CHEBI:132522"/>
        <dbReference type="ChEBI" id="CHEBI:132523"/>
        <dbReference type="EC" id="2.4.1.256"/>
    </reaction>
    <physiologicalReaction direction="left-to-right" evidence="13">
        <dbReference type="Rhea" id="RHEA:29544"/>
    </physiologicalReaction>
</comment>
<evidence type="ECO:0000256" key="11">
    <source>
        <dbReference type="ARBA" id="ARBA00023136"/>
    </source>
</evidence>
<evidence type="ECO:0000256" key="8">
    <source>
        <dbReference type="ARBA" id="ARBA00022692"/>
    </source>
</evidence>